<dbReference type="InterPro" id="IPR015943">
    <property type="entry name" value="WD40/YVTN_repeat-like_dom_sf"/>
</dbReference>
<comment type="caution">
    <text evidence="2">The sequence shown here is derived from an EMBL/GenBank/DDBJ whole genome shotgun (WGS) entry which is preliminary data.</text>
</comment>
<evidence type="ECO:0000313" key="2">
    <source>
        <dbReference type="EMBL" id="MFC6034986.1"/>
    </source>
</evidence>
<feature type="signal peptide" evidence="1">
    <location>
        <begin position="1"/>
        <end position="22"/>
    </location>
</feature>
<dbReference type="SUPFAM" id="SSF50969">
    <property type="entry name" value="YVTN repeat-like/Quinoprotein amine dehydrogenase"/>
    <property type="match status" value="1"/>
</dbReference>
<dbReference type="PANTHER" id="PTHR31270:SF1">
    <property type="entry name" value="GLUTAMINYL-PEPTIDE CYCLOTRANSFERASE"/>
    <property type="match status" value="1"/>
</dbReference>
<gene>
    <name evidence="2" type="ORF">ACFMB1_05490</name>
</gene>
<accession>A0ABW1KWF1</accession>
<sequence>MKIIRLISIVLVALIGAASAQAPEPILYGYRILETYPHARDAFTQGLFFHDGALYESTGQYGQSSLRQVDLTSGDVMRRTDLPQSFFGEGATLADGDIFMLSWREGSAFRFDAEDFALKNSYSYKGEGWGLTYDGESLVMSDGTPQLRFIDPANFAEQRRVEVTLRGKPLKQLNELEWIDGAVYANVWKTNALVRIDPETGVVTSIVDLRGLLEAEDIVPGETDVLNGVAHAGEDGVLYVTGKYWPKLFKIELVELTN</sequence>
<dbReference type="EMBL" id="JBHPON010000001">
    <property type="protein sequence ID" value="MFC6034986.1"/>
    <property type="molecule type" value="Genomic_DNA"/>
</dbReference>
<organism evidence="2 3">
    <name type="scientific">Hyphococcus aureus</name>
    <dbReference type="NCBI Taxonomy" id="2666033"/>
    <lineage>
        <taxon>Bacteria</taxon>
        <taxon>Pseudomonadati</taxon>
        <taxon>Pseudomonadota</taxon>
        <taxon>Alphaproteobacteria</taxon>
        <taxon>Parvularculales</taxon>
        <taxon>Parvularculaceae</taxon>
        <taxon>Hyphococcus</taxon>
    </lineage>
</organism>
<dbReference type="Proteomes" id="UP001596116">
    <property type="component" value="Unassembled WGS sequence"/>
</dbReference>
<name>A0ABW1KWF1_9PROT</name>
<dbReference type="Gene3D" id="2.130.10.10">
    <property type="entry name" value="YVTN repeat-like/Quinoprotein amine dehydrogenase"/>
    <property type="match status" value="1"/>
</dbReference>
<keyword evidence="3" id="KW-1185">Reference proteome</keyword>
<evidence type="ECO:0000313" key="3">
    <source>
        <dbReference type="Proteomes" id="UP001596116"/>
    </source>
</evidence>
<dbReference type="Pfam" id="PF05096">
    <property type="entry name" value="Glu_cyclase_2"/>
    <property type="match status" value="1"/>
</dbReference>
<keyword evidence="1" id="KW-0732">Signal</keyword>
<evidence type="ECO:0000256" key="1">
    <source>
        <dbReference type="SAM" id="SignalP"/>
    </source>
</evidence>
<reference evidence="2 3" key="1">
    <citation type="submission" date="2024-09" db="EMBL/GenBank/DDBJ databases">
        <authorList>
            <person name="Zhang Z.-H."/>
        </authorList>
    </citation>
    <scope>NUCLEOTIDE SEQUENCE [LARGE SCALE GENOMIC DNA]</scope>
    <source>
        <strain evidence="2 3">HHTR114</strain>
    </source>
</reference>
<protein>
    <submittedName>
        <fullName evidence="2">Glutaminyl-peptide cyclotransferase</fullName>
    </submittedName>
</protein>
<dbReference type="PANTHER" id="PTHR31270">
    <property type="entry name" value="GLUTAMINYL-PEPTIDE CYCLOTRANSFERASE"/>
    <property type="match status" value="1"/>
</dbReference>
<proteinExistence type="predicted"/>
<feature type="chain" id="PRO_5046675007" evidence="1">
    <location>
        <begin position="23"/>
        <end position="258"/>
    </location>
</feature>
<dbReference type="RefSeq" id="WP_379879681.1">
    <property type="nucleotide sequence ID" value="NZ_JBHPON010000001.1"/>
</dbReference>
<dbReference type="InterPro" id="IPR007788">
    <property type="entry name" value="QCT"/>
</dbReference>
<dbReference type="InterPro" id="IPR011044">
    <property type="entry name" value="Quino_amine_DH_bsu"/>
</dbReference>